<dbReference type="InterPro" id="IPR029068">
    <property type="entry name" value="Glyas_Bleomycin-R_OHBP_Dase"/>
</dbReference>
<gene>
    <name evidence="2" type="ORF">HYN69_15435</name>
</gene>
<dbReference type="PANTHER" id="PTHR33990:SF1">
    <property type="entry name" value="PROTEIN YJDN"/>
    <property type="match status" value="1"/>
</dbReference>
<reference evidence="2 3" key="1">
    <citation type="submission" date="2018-04" db="EMBL/GenBank/DDBJ databases">
        <title>Genome sequencing of Gemmobacter.</title>
        <authorList>
            <person name="Yi H."/>
            <person name="Baek M.-G."/>
        </authorList>
    </citation>
    <scope>NUCLEOTIDE SEQUENCE [LARGE SCALE GENOMIC DNA]</scope>
    <source>
        <strain evidence="2 3">HYN0069</strain>
    </source>
</reference>
<keyword evidence="3" id="KW-1185">Reference proteome</keyword>
<dbReference type="Pfam" id="PF06983">
    <property type="entry name" value="3-dmu-9_3-mt"/>
    <property type="match status" value="1"/>
</dbReference>
<evidence type="ECO:0000259" key="1">
    <source>
        <dbReference type="Pfam" id="PF06983"/>
    </source>
</evidence>
<evidence type="ECO:0000313" key="2">
    <source>
        <dbReference type="EMBL" id="AWB49709.1"/>
    </source>
</evidence>
<dbReference type="SUPFAM" id="SSF54593">
    <property type="entry name" value="Glyoxalase/Bleomycin resistance protein/Dihydroxybiphenyl dioxygenase"/>
    <property type="match status" value="1"/>
</dbReference>
<dbReference type="Gene3D" id="3.10.180.10">
    <property type="entry name" value="2,3-Dihydroxybiphenyl 1,2-Dioxygenase, domain 1"/>
    <property type="match status" value="1"/>
</dbReference>
<dbReference type="OrthoDB" id="9795306at2"/>
<organism evidence="2 3">
    <name type="scientific">Paragemmobacter aquarius</name>
    <dbReference type="NCBI Taxonomy" id="2169400"/>
    <lineage>
        <taxon>Bacteria</taxon>
        <taxon>Pseudomonadati</taxon>
        <taxon>Pseudomonadota</taxon>
        <taxon>Alphaproteobacteria</taxon>
        <taxon>Rhodobacterales</taxon>
        <taxon>Paracoccaceae</taxon>
        <taxon>Paragemmobacter</taxon>
    </lineage>
</organism>
<dbReference type="KEGG" id="geh:HYN69_15435"/>
<dbReference type="EMBL" id="CP028918">
    <property type="protein sequence ID" value="AWB49709.1"/>
    <property type="molecule type" value="Genomic_DNA"/>
</dbReference>
<proteinExistence type="predicted"/>
<accession>A0A2S0UPG0</accession>
<protein>
    <submittedName>
        <fullName evidence="2">VOC family protein</fullName>
    </submittedName>
</protein>
<dbReference type="Proteomes" id="UP000244496">
    <property type="component" value="Chromosome"/>
</dbReference>
<evidence type="ECO:0000313" key="3">
    <source>
        <dbReference type="Proteomes" id="UP000244496"/>
    </source>
</evidence>
<dbReference type="InterPro" id="IPR028973">
    <property type="entry name" value="PhnB-like"/>
</dbReference>
<name>A0A2S0UPG0_9RHOB</name>
<dbReference type="CDD" id="cd06588">
    <property type="entry name" value="PhnB_like"/>
    <property type="match status" value="1"/>
</dbReference>
<feature type="domain" description="PhnB-like" evidence="1">
    <location>
        <begin position="4"/>
        <end position="129"/>
    </location>
</feature>
<dbReference type="RefSeq" id="WP_108436526.1">
    <property type="nucleotide sequence ID" value="NZ_CP028918.1"/>
</dbReference>
<sequence>MPMPYIHFQGHCAEALTFYADIFGATDLSMMRYSDAPEMDDTLRDPNRVIHAQLTLPDGVLMASDYPPGMAGEPQAAVSLMTVTESVPEAQRIFNALATGGAVIQGFGSTFFSRGFGMVKDRYGTHWMVSVSPEDPLDRTADA</sequence>
<dbReference type="PANTHER" id="PTHR33990">
    <property type="entry name" value="PROTEIN YJDN-RELATED"/>
    <property type="match status" value="1"/>
</dbReference>
<dbReference type="AlphaFoldDB" id="A0A2S0UPG0"/>